<dbReference type="HOGENOM" id="CLU_2910309_0_0_1"/>
<dbReference type="Proteomes" id="UP000027265">
    <property type="component" value="Unassembled WGS sequence"/>
</dbReference>
<dbReference type="AlphaFoldDB" id="A0A067PE54"/>
<keyword evidence="2" id="KW-1185">Reference proteome</keyword>
<evidence type="ECO:0000313" key="1">
    <source>
        <dbReference type="EMBL" id="KDQ49302.1"/>
    </source>
</evidence>
<feature type="non-terminal residue" evidence="1">
    <location>
        <position position="1"/>
    </location>
</feature>
<evidence type="ECO:0000313" key="2">
    <source>
        <dbReference type="Proteomes" id="UP000027265"/>
    </source>
</evidence>
<gene>
    <name evidence="1" type="ORF">JAAARDRAFT_143636</name>
</gene>
<dbReference type="InParanoid" id="A0A067PE54"/>
<reference evidence="2" key="1">
    <citation type="journal article" date="2014" name="Proc. Natl. Acad. Sci. U.S.A.">
        <title>Extensive sampling of basidiomycete genomes demonstrates inadequacy of the white-rot/brown-rot paradigm for wood decay fungi.</title>
        <authorList>
            <person name="Riley R."/>
            <person name="Salamov A.A."/>
            <person name="Brown D.W."/>
            <person name="Nagy L.G."/>
            <person name="Floudas D."/>
            <person name="Held B.W."/>
            <person name="Levasseur A."/>
            <person name="Lombard V."/>
            <person name="Morin E."/>
            <person name="Otillar R."/>
            <person name="Lindquist E.A."/>
            <person name="Sun H."/>
            <person name="LaButti K.M."/>
            <person name="Schmutz J."/>
            <person name="Jabbour D."/>
            <person name="Luo H."/>
            <person name="Baker S.E."/>
            <person name="Pisabarro A.G."/>
            <person name="Walton J.D."/>
            <person name="Blanchette R.A."/>
            <person name="Henrissat B."/>
            <person name="Martin F."/>
            <person name="Cullen D."/>
            <person name="Hibbett D.S."/>
            <person name="Grigoriev I.V."/>
        </authorList>
    </citation>
    <scope>NUCLEOTIDE SEQUENCE [LARGE SCALE GENOMIC DNA]</scope>
    <source>
        <strain evidence="2">MUCL 33604</strain>
    </source>
</reference>
<proteinExistence type="predicted"/>
<sequence length="62" mass="6803">ISPKQTNWVTQLPSIEFAINLAQSSLTGFAPFFLNTGQMPQAIDWQDPGPAEYPGICTFTSK</sequence>
<dbReference type="OrthoDB" id="3227343at2759"/>
<dbReference type="STRING" id="933084.A0A067PE54"/>
<organism evidence="1 2">
    <name type="scientific">Jaapia argillacea MUCL 33604</name>
    <dbReference type="NCBI Taxonomy" id="933084"/>
    <lineage>
        <taxon>Eukaryota</taxon>
        <taxon>Fungi</taxon>
        <taxon>Dikarya</taxon>
        <taxon>Basidiomycota</taxon>
        <taxon>Agaricomycotina</taxon>
        <taxon>Agaricomycetes</taxon>
        <taxon>Agaricomycetidae</taxon>
        <taxon>Jaapiales</taxon>
        <taxon>Jaapiaceae</taxon>
        <taxon>Jaapia</taxon>
    </lineage>
</organism>
<accession>A0A067PE54</accession>
<name>A0A067PE54_9AGAM</name>
<protein>
    <submittedName>
        <fullName evidence="1">Uncharacterized protein</fullName>
    </submittedName>
</protein>
<dbReference type="EMBL" id="KL197790">
    <property type="protein sequence ID" value="KDQ49302.1"/>
    <property type="molecule type" value="Genomic_DNA"/>
</dbReference>